<organism evidence="2 3">
    <name type="scientific">Thiothrix lacustris</name>
    <dbReference type="NCBI Taxonomy" id="525917"/>
    <lineage>
        <taxon>Bacteria</taxon>
        <taxon>Pseudomonadati</taxon>
        <taxon>Pseudomonadota</taxon>
        <taxon>Gammaproteobacteria</taxon>
        <taxon>Thiotrichales</taxon>
        <taxon>Thiotrichaceae</taxon>
        <taxon>Thiothrix</taxon>
    </lineage>
</organism>
<evidence type="ECO:0000313" key="2">
    <source>
        <dbReference type="EMBL" id="WML89559.1"/>
    </source>
</evidence>
<dbReference type="Pfam" id="PF13439">
    <property type="entry name" value="Glyco_transf_4"/>
    <property type="match status" value="1"/>
</dbReference>
<sequence length="330" mass="36986">MTLSPVPRGNGAFVVHSQLAQHLPNYHVLPYSPKRSFFPPSYYPLGRKRPANIIHAVPDSAIFHARANTPLVLTLHGYAIDKALYPYSSWLQNLHGRLDLRWLHQMAVKRADVITAVSHFTANLAKADLGIEKPIKVIYNGVDEQRFIPNKRGADKEIRVLFSGNLTRRKGAHWLLPIIQRLDERIVIYYTSGLRETSELVAHPRLRPLGRIAHEKMPEIYQQMDILLFPTVREGFGLAAAEAMACGLPVVATNGSSLPEVVTHEQGGLLCPLGDVEAFASAIQALAEDSNLRQRMGAFNRAEVEQRFTLQQMVTQYHALFDTLINPNHA</sequence>
<dbReference type="PANTHER" id="PTHR12526">
    <property type="entry name" value="GLYCOSYLTRANSFERASE"/>
    <property type="match status" value="1"/>
</dbReference>
<keyword evidence="2" id="KW-0328">Glycosyltransferase</keyword>
<feature type="domain" description="Glycosyltransferase subfamily 4-like N-terminal" evidence="1">
    <location>
        <begin position="22"/>
        <end position="146"/>
    </location>
</feature>
<dbReference type="PANTHER" id="PTHR12526:SF635">
    <property type="entry name" value="GLYCOSYL TRANSFERASE GROUP 1"/>
    <property type="match status" value="1"/>
</dbReference>
<gene>
    <name evidence="2" type="ORF">RCF98_11315</name>
</gene>
<keyword evidence="3" id="KW-1185">Reference proteome</keyword>
<accession>A0ABY9MLL8</accession>
<keyword evidence="2" id="KW-0808">Transferase</keyword>
<dbReference type="EMBL" id="CP133218">
    <property type="protein sequence ID" value="WML89559.1"/>
    <property type="molecule type" value="Genomic_DNA"/>
</dbReference>
<evidence type="ECO:0000313" key="3">
    <source>
        <dbReference type="Proteomes" id="UP001236657"/>
    </source>
</evidence>
<dbReference type="RefSeq" id="WP_308893839.1">
    <property type="nucleotide sequence ID" value="NZ_CP133218.1"/>
</dbReference>
<dbReference type="EC" id="2.4.-.-" evidence="2"/>
<name>A0ABY9MLL8_9GAMM</name>
<dbReference type="GO" id="GO:0016757">
    <property type="term" value="F:glycosyltransferase activity"/>
    <property type="evidence" value="ECO:0007669"/>
    <property type="project" value="UniProtKB-KW"/>
</dbReference>
<dbReference type="SUPFAM" id="SSF53756">
    <property type="entry name" value="UDP-Glycosyltransferase/glycogen phosphorylase"/>
    <property type="match status" value="1"/>
</dbReference>
<dbReference type="InterPro" id="IPR028098">
    <property type="entry name" value="Glyco_trans_4-like_N"/>
</dbReference>
<evidence type="ECO:0000259" key="1">
    <source>
        <dbReference type="Pfam" id="PF13439"/>
    </source>
</evidence>
<dbReference type="CDD" id="cd03801">
    <property type="entry name" value="GT4_PimA-like"/>
    <property type="match status" value="1"/>
</dbReference>
<dbReference type="Pfam" id="PF13692">
    <property type="entry name" value="Glyco_trans_1_4"/>
    <property type="match status" value="1"/>
</dbReference>
<dbReference type="Gene3D" id="3.40.50.2000">
    <property type="entry name" value="Glycogen Phosphorylase B"/>
    <property type="match status" value="2"/>
</dbReference>
<dbReference type="Proteomes" id="UP001236657">
    <property type="component" value="Chromosome"/>
</dbReference>
<reference evidence="2 3" key="1">
    <citation type="submission" date="2023-08" db="EMBL/GenBank/DDBJ databases">
        <title>New molecular markers tilS and rpoB for phylogenetic and monitoring studies of the genus Thiothrix biodiversity.</title>
        <authorList>
            <person name="Ravin N.V."/>
            <person name="Smolyakov D."/>
            <person name="Markov N.D."/>
            <person name="Beletsky A.V."/>
            <person name="Mardanov A.V."/>
            <person name="Rudenko T.S."/>
            <person name="Grabovich M.Y."/>
        </authorList>
    </citation>
    <scope>NUCLEOTIDE SEQUENCE [LARGE SCALE GENOMIC DNA]</scope>
    <source>
        <strain evidence="2 3">MK1</strain>
    </source>
</reference>
<proteinExistence type="predicted"/>
<protein>
    <submittedName>
        <fullName evidence="2">Glycosyltransferase family 4 protein</fullName>
        <ecNumber evidence="2">2.4.-.-</ecNumber>
    </submittedName>
</protein>